<dbReference type="GO" id="GO:0071978">
    <property type="term" value="P:bacterial-type flagellum-dependent swarming motility"/>
    <property type="evidence" value="ECO:0007669"/>
    <property type="project" value="TreeGrafter"/>
</dbReference>
<evidence type="ECO:0000256" key="5">
    <source>
        <dbReference type="ARBA" id="ARBA00025933"/>
    </source>
</evidence>
<keyword evidence="4 8" id="KW-0975">Bacterial flagellum</keyword>
<dbReference type="NCBIfam" id="TIGR03506">
    <property type="entry name" value="FlgEFG_subfam"/>
    <property type="match status" value="2"/>
</dbReference>
<dbReference type="NCBIfam" id="TIGR02488">
    <property type="entry name" value="flgG_G_neg"/>
    <property type="match status" value="1"/>
</dbReference>
<organism evidence="12 13">
    <name type="scientific">Mariprofundus aestuarium</name>
    <dbReference type="NCBI Taxonomy" id="1921086"/>
    <lineage>
        <taxon>Bacteria</taxon>
        <taxon>Pseudomonadati</taxon>
        <taxon>Pseudomonadota</taxon>
        <taxon>Candidatius Mariprofundia</taxon>
        <taxon>Mariprofundales</taxon>
        <taxon>Mariprofundaceae</taxon>
        <taxon>Mariprofundus</taxon>
    </lineage>
</organism>
<dbReference type="RefSeq" id="WP_100276604.1">
    <property type="nucleotide sequence ID" value="NZ_CP018799.1"/>
</dbReference>
<dbReference type="OrthoDB" id="5290298at2"/>
<feature type="domain" description="Flagellar basal-body/hook protein C-terminal" evidence="10">
    <location>
        <begin position="216"/>
        <end position="260"/>
    </location>
</feature>
<name>A0A2K8KYN2_MARES</name>
<dbReference type="PANTHER" id="PTHR30435:SF19">
    <property type="entry name" value="FLAGELLAR BASAL-BODY ROD PROTEIN FLGG"/>
    <property type="match status" value="1"/>
</dbReference>
<dbReference type="InterPro" id="IPR019776">
    <property type="entry name" value="Flagellar_basal_body_rod_CS"/>
</dbReference>
<evidence type="ECO:0000259" key="9">
    <source>
        <dbReference type="Pfam" id="PF00460"/>
    </source>
</evidence>
<dbReference type="Proteomes" id="UP000231701">
    <property type="component" value="Chromosome"/>
</dbReference>
<feature type="domain" description="Flagellar basal body rod protein N-terminal" evidence="9">
    <location>
        <begin position="7"/>
        <end position="35"/>
    </location>
</feature>
<feature type="domain" description="Flagellar hook protein FlgE/F/G-like D1" evidence="11">
    <location>
        <begin position="97"/>
        <end position="160"/>
    </location>
</feature>
<protein>
    <recommendedName>
        <fullName evidence="3 7">Flagellar basal-body rod protein FlgG</fullName>
    </recommendedName>
    <alternativeName>
        <fullName evidence="6 8">Distal rod protein</fullName>
    </alternativeName>
</protein>
<dbReference type="EMBL" id="CP018799">
    <property type="protein sequence ID" value="ATX78611.1"/>
    <property type="molecule type" value="Genomic_DNA"/>
</dbReference>
<dbReference type="InterPro" id="IPR037925">
    <property type="entry name" value="FlgE/F/G-like"/>
</dbReference>
<dbReference type="AlphaFoldDB" id="A0A2K8KYN2"/>
<keyword evidence="12" id="KW-0969">Cilium</keyword>
<evidence type="ECO:0000256" key="1">
    <source>
        <dbReference type="ARBA" id="ARBA00004117"/>
    </source>
</evidence>
<dbReference type="PROSITE" id="PS00588">
    <property type="entry name" value="FLAGELLA_BB_ROD"/>
    <property type="match status" value="1"/>
</dbReference>
<comment type="subcellular location">
    <subcellularLocation>
        <location evidence="1 8">Bacterial flagellum basal body</location>
    </subcellularLocation>
</comment>
<evidence type="ECO:0000259" key="10">
    <source>
        <dbReference type="Pfam" id="PF06429"/>
    </source>
</evidence>
<dbReference type="SUPFAM" id="SSF117143">
    <property type="entry name" value="Flagellar hook protein flgE"/>
    <property type="match status" value="1"/>
</dbReference>
<dbReference type="InterPro" id="IPR010930">
    <property type="entry name" value="Flg_bb/hook_C_dom"/>
</dbReference>
<dbReference type="Pfam" id="PF22692">
    <property type="entry name" value="LlgE_F_G_D1"/>
    <property type="match status" value="1"/>
</dbReference>
<evidence type="ECO:0000256" key="8">
    <source>
        <dbReference type="RuleBase" id="RU362116"/>
    </source>
</evidence>
<reference evidence="12 13" key="1">
    <citation type="submission" date="2016-12" db="EMBL/GenBank/DDBJ databases">
        <title>Isolation and genomic insights into novel planktonic Zetaproteobacteria from stratified waters of the Chesapeake Bay.</title>
        <authorList>
            <person name="McAllister S.M."/>
            <person name="Kato S."/>
            <person name="Chan C.S."/>
            <person name="Chiu B.K."/>
            <person name="Field E.K."/>
        </authorList>
    </citation>
    <scope>NUCLEOTIDE SEQUENCE [LARGE SCALE GENOMIC DNA]</scope>
    <source>
        <strain evidence="12 13">CP-5</strain>
    </source>
</reference>
<evidence type="ECO:0000256" key="2">
    <source>
        <dbReference type="ARBA" id="ARBA00009677"/>
    </source>
</evidence>
<dbReference type="GO" id="GO:0009426">
    <property type="term" value="C:bacterial-type flagellum basal body, distal rod"/>
    <property type="evidence" value="ECO:0007669"/>
    <property type="project" value="UniProtKB-UniRule"/>
</dbReference>
<evidence type="ECO:0000256" key="6">
    <source>
        <dbReference type="ARBA" id="ARBA00032912"/>
    </source>
</evidence>
<proteinExistence type="inferred from homology"/>
<evidence type="ECO:0000313" key="13">
    <source>
        <dbReference type="Proteomes" id="UP000231701"/>
    </source>
</evidence>
<dbReference type="KEGG" id="maes:Ga0123461_0158"/>
<sequence>MIRALWTAATGMSAQNLNVDVIANNLANVNTTGFKRGRANFQDLMYQQVKSPGADASSAGTQVPTGIQVGLGVKAAGVENIFLEGSLKPTGNPLDFAIEGRGFFQIQMPDGELAYSRSGSFSLDSQGQIVTSDGNILQPAINIPADALTVSVGADGTVSVLQPGGTSSVIGQIQLADFSNPAGLELLGSSLFRPSNASGEAILGTPGSNGIGSIGQNMLEMSNVNIVEEMVNLIAGQRAYEMNSKAIKASDEMLQTANNIRA</sequence>
<dbReference type="Pfam" id="PF06429">
    <property type="entry name" value="Flg_bbr_C"/>
    <property type="match status" value="1"/>
</dbReference>
<keyword evidence="12" id="KW-0282">Flagellum</keyword>
<accession>A0A2K8KYN2</accession>
<comment type="similarity">
    <text evidence="2 8">Belongs to the flagella basal body rod proteins family.</text>
</comment>
<dbReference type="PANTHER" id="PTHR30435">
    <property type="entry name" value="FLAGELLAR PROTEIN"/>
    <property type="match status" value="1"/>
</dbReference>
<evidence type="ECO:0000259" key="11">
    <source>
        <dbReference type="Pfam" id="PF22692"/>
    </source>
</evidence>
<dbReference type="InterPro" id="IPR020013">
    <property type="entry name" value="Flagellar_FlgE/F/G"/>
</dbReference>
<evidence type="ECO:0000256" key="7">
    <source>
        <dbReference type="NCBIfam" id="TIGR02488"/>
    </source>
</evidence>
<evidence type="ECO:0000256" key="3">
    <source>
        <dbReference type="ARBA" id="ARBA00017948"/>
    </source>
</evidence>
<comment type="subunit">
    <text evidence="5 8">The basal body constitutes a major portion of the flagellar organelle and consists of four rings (L,P,S, and M) mounted on a central rod. The rod consists of about 26 subunits of FlgG in the distal portion, and FlgB, FlgC and FlgF are thought to build up the proximal portion of the rod with about 6 subunits each.</text>
</comment>
<dbReference type="InterPro" id="IPR001444">
    <property type="entry name" value="Flag_bb_rod_N"/>
</dbReference>
<keyword evidence="12" id="KW-0966">Cell projection</keyword>
<dbReference type="InterPro" id="IPR053967">
    <property type="entry name" value="LlgE_F_G-like_D1"/>
</dbReference>
<evidence type="ECO:0000313" key="12">
    <source>
        <dbReference type="EMBL" id="ATX78611.1"/>
    </source>
</evidence>
<evidence type="ECO:0000256" key="4">
    <source>
        <dbReference type="ARBA" id="ARBA00023143"/>
    </source>
</evidence>
<gene>
    <name evidence="12" type="ORF">Ga0123461_0158</name>
</gene>
<dbReference type="InterPro" id="IPR012834">
    <property type="entry name" value="FlgG_G_neg"/>
</dbReference>
<keyword evidence="13" id="KW-1185">Reference proteome</keyword>
<dbReference type="Pfam" id="PF00460">
    <property type="entry name" value="Flg_bb_rod"/>
    <property type="match status" value="1"/>
</dbReference>